<dbReference type="Pfam" id="PF24217">
    <property type="entry name" value="DUF7436"/>
    <property type="match status" value="1"/>
</dbReference>
<evidence type="ECO:0000259" key="2">
    <source>
        <dbReference type="Pfam" id="PF24217"/>
    </source>
</evidence>
<evidence type="ECO:0000313" key="4">
    <source>
        <dbReference type="EMBL" id="TYO81829.1"/>
    </source>
</evidence>
<sequence length="263" mass="29005">MSRLAELGLSGYEEQCYRALLARGPSTARAVSDASGVPMGRVYDVLNGLAARDLVETRPGEPTRYCAVDPETAADRLLAERKRELAEQTDRYERLAAALGDELAAVPPTESRFWTAPLGSETAVSLTRQVFEDASDEVRSAMSRPYVGAPWDRYDAEIAAFDETLPTEQSVRVLVAAPVLDTVPAAVRDAYLDREAVSLRVTTALAATFDIVDDDRVYLHVPHPLDEGERLGAVELRDDALLARLQDRFERAWERAETLSALR</sequence>
<dbReference type="Pfam" id="PF01978">
    <property type="entry name" value="TrmB"/>
    <property type="match status" value="1"/>
</dbReference>
<evidence type="ECO:0000313" key="3">
    <source>
        <dbReference type="EMBL" id="QCC45563.1"/>
    </source>
</evidence>
<name>A0A4D6GUV9_HALS9</name>
<dbReference type="Proteomes" id="UP000296216">
    <property type="component" value="Chromosome"/>
</dbReference>
<protein>
    <submittedName>
        <fullName evidence="4">Sugar-specific transcriptional regulator TrmB</fullName>
    </submittedName>
    <submittedName>
        <fullName evidence="3">TrmB family transcription regulator</fullName>
    </submittedName>
</protein>
<gene>
    <name evidence="4" type="ORF">APQ99_00339</name>
    <name evidence="3" type="ORF">HBSAL_09595</name>
</gene>
<evidence type="ECO:0000313" key="5">
    <source>
        <dbReference type="Proteomes" id="UP000296216"/>
    </source>
</evidence>
<dbReference type="InterPro" id="IPR036390">
    <property type="entry name" value="WH_DNA-bd_sf"/>
</dbReference>
<evidence type="ECO:0000259" key="1">
    <source>
        <dbReference type="Pfam" id="PF01978"/>
    </source>
</evidence>
<dbReference type="InterPro" id="IPR036388">
    <property type="entry name" value="WH-like_DNA-bd_sf"/>
</dbReference>
<feature type="domain" description="DUF7436" evidence="2">
    <location>
        <begin position="108"/>
        <end position="259"/>
    </location>
</feature>
<dbReference type="AlphaFoldDB" id="A0A4D6GUV9"/>
<dbReference type="InterPro" id="IPR055859">
    <property type="entry name" value="DUF7436"/>
</dbReference>
<accession>A0A4D6GUV9</accession>
<organism evidence="3 5">
    <name type="scientific">Halobacterium salinarum (strain ATCC 33171 / DSM 3754 / JCM 8978 / NBRC 102687 / NCIMB 764 / 91-R6)</name>
    <dbReference type="NCBI Taxonomy" id="2597657"/>
    <lineage>
        <taxon>Archaea</taxon>
        <taxon>Methanobacteriati</taxon>
        <taxon>Methanobacteriota</taxon>
        <taxon>Stenosarchaea group</taxon>
        <taxon>Halobacteria</taxon>
        <taxon>Halobacteriales</taxon>
        <taxon>Halobacteriaceae</taxon>
        <taxon>Halobacterium</taxon>
    </lineage>
</organism>
<reference evidence="3" key="3">
    <citation type="journal article" name="MicrobiologyOpen">
        <title>Whole-genome comparison between the type strain of Halobacterium salinarum (DSM 3754(T)) and the laboratory strains R1 and NRC-1.</title>
        <authorList>
            <person name="Pfeiffer F."/>
            <person name="Losensky G."/>
            <person name="Marchfelder A."/>
            <person name="Habermann B."/>
            <person name="Dyall-Smith M."/>
        </authorList>
    </citation>
    <scope>NUCLEOTIDE SEQUENCE</scope>
    <source>
        <strain evidence="3">91-R6</strain>
    </source>
</reference>
<evidence type="ECO:0000313" key="6">
    <source>
        <dbReference type="Proteomes" id="UP000323075"/>
    </source>
</evidence>
<reference evidence="3 5" key="1">
    <citation type="journal article" date="2019" name="Microbiol. Resour. Announc.">
        <title>The Genome Sequence of the Halobacterium salinarum Type Strain Is Closely Related to That of Laboratory Strains NRC-1 and R1.</title>
        <authorList>
            <person name="Pfeiffer F."/>
            <person name="Marchfelder A."/>
            <person name="Habermann B."/>
            <person name="Dyall-Smith M.L."/>
        </authorList>
    </citation>
    <scope>NUCLEOTIDE SEQUENCE [LARGE SCALE GENOMIC DNA]</scope>
    <source>
        <strain evidence="3">91-R6</strain>
        <strain evidence="5">ATCC 33171 / DSM 3754 / JCM 8978 / NBRC 102687 / NCIMB 764 / 91-R6</strain>
    </source>
</reference>
<reference evidence="4 6" key="2">
    <citation type="submission" date="2019-07" db="EMBL/GenBank/DDBJ databases">
        <title>Genomic Encyclopedia of Archaeal and Bacterial Type Strains, Phase II (KMG-II): from individual species to whole genera.</title>
        <authorList>
            <person name="Goeker M."/>
        </authorList>
    </citation>
    <scope>NUCLEOTIDE SEQUENCE [LARGE SCALE GENOMIC DNA]</scope>
    <source>
        <strain evidence="4 6">DSM 3754</strain>
    </source>
</reference>
<dbReference type="PANTHER" id="PTHR34293:SF1">
    <property type="entry name" value="HTH-TYPE TRANSCRIPTIONAL REGULATOR TRMBL2"/>
    <property type="match status" value="1"/>
</dbReference>
<dbReference type="GeneID" id="68694502"/>
<proteinExistence type="predicted"/>
<dbReference type="EMBL" id="CP038631">
    <property type="protein sequence ID" value="QCC45563.1"/>
    <property type="molecule type" value="Genomic_DNA"/>
</dbReference>
<feature type="domain" description="Transcription regulator TrmB N-terminal" evidence="1">
    <location>
        <begin position="4"/>
        <end position="71"/>
    </location>
</feature>
<dbReference type="EMBL" id="VRYN01000001">
    <property type="protein sequence ID" value="TYO81829.1"/>
    <property type="molecule type" value="Genomic_DNA"/>
</dbReference>
<dbReference type="Proteomes" id="UP000323075">
    <property type="component" value="Unassembled WGS sequence"/>
</dbReference>
<dbReference type="Gene3D" id="1.10.10.10">
    <property type="entry name" value="Winged helix-like DNA-binding domain superfamily/Winged helix DNA-binding domain"/>
    <property type="match status" value="1"/>
</dbReference>
<dbReference type="InterPro" id="IPR051797">
    <property type="entry name" value="TrmB-like"/>
</dbReference>
<dbReference type="SUPFAM" id="SSF46785">
    <property type="entry name" value="Winged helix' DNA-binding domain"/>
    <property type="match status" value="1"/>
</dbReference>
<dbReference type="RefSeq" id="WP_010903381.1">
    <property type="nucleotide sequence ID" value="NZ_VRYN01000001.1"/>
</dbReference>
<dbReference type="InterPro" id="IPR002831">
    <property type="entry name" value="Tscrpt_reg_TrmB_N"/>
</dbReference>
<dbReference type="PANTHER" id="PTHR34293">
    <property type="entry name" value="HTH-TYPE TRANSCRIPTIONAL REGULATOR TRMBL2"/>
    <property type="match status" value="1"/>
</dbReference>